<feature type="signal peptide" evidence="2">
    <location>
        <begin position="1"/>
        <end position="20"/>
    </location>
</feature>
<dbReference type="Proteomes" id="UP001597497">
    <property type="component" value="Unassembled WGS sequence"/>
</dbReference>
<feature type="compositionally biased region" description="Low complexity" evidence="1">
    <location>
        <begin position="103"/>
        <end position="122"/>
    </location>
</feature>
<dbReference type="InterPro" id="IPR019076">
    <property type="entry name" value="Spore_lipoprot_YhcN/YlaJ-like"/>
</dbReference>
<feature type="compositionally biased region" description="Basic and acidic residues" evidence="1">
    <location>
        <begin position="82"/>
        <end position="93"/>
    </location>
</feature>
<name>A0ABW5R6B8_9BACL</name>
<comment type="caution">
    <text evidence="3">The sequence shown here is derived from an EMBL/GenBank/DDBJ whole genome shotgun (WGS) entry which is preliminary data.</text>
</comment>
<dbReference type="RefSeq" id="WP_379927937.1">
    <property type="nucleotide sequence ID" value="NZ_JBHUMM010000002.1"/>
</dbReference>
<dbReference type="PROSITE" id="PS51257">
    <property type="entry name" value="PROKAR_LIPOPROTEIN"/>
    <property type="match status" value="1"/>
</dbReference>
<sequence length="285" mass="32453">MLKLKWIRLGVLSAAILSLAACNNANNNGAMDNDNRNNNQTGQFGMNRYMNDDDLGMNRDLAGNRGQVRNQSRNQTYGYEDGPDHYYAHRNKSDYATPRSQANGMRAKGMNNGNRNGMNGRNGDMHANTRMEKADDIAEKLSAMKEIDSANVLLTDDNAYIAVELEERMGKNKRHSRFNRADDTDQDVTDRVKTDIANQVKKMKPDINNVYVSANPDFMNRMNGFMDRMDDGNPVRGMMDEFNSMMNRIFPANALRDGADRDGLDMMDRDRDGDDDRNIFERMMD</sequence>
<keyword evidence="2" id="KW-0732">Signal</keyword>
<dbReference type="EMBL" id="JBHUMM010000002">
    <property type="protein sequence ID" value="MFD2670548.1"/>
    <property type="molecule type" value="Genomic_DNA"/>
</dbReference>
<keyword evidence="3" id="KW-0449">Lipoprotein</keyword>
<proteinExistence type="predicted"/>
<organism evidence="3 4">
    <name type="scientific">Marinicrinis sediminis</name>
    <dbReference type="NCBI Taxonomy" id="1652465"/>
    <lineage>
        <taxon>Bacteria</taxon>
        <taxon>Bacillati</taxon>
        <taxon>Bacillota</taxon>
        <taxon>Bacilli</taxon>
        <taxon>Bacillales</taxon>
        <taxon>Paenibacillaceae</taxon>
    </lineage>
</organism>
<feature type="chain" id="PRO_5045458785" evidence="2">
    <location>
        <begin position="21"/>
        <end position="285"/>
    </location>
</feature>
<evidence type="ECO:0000313" key="4">
    <source>
        <dbReference type="Proteomes" id="UP001597497"/>
    </source>
</evidence>
<keyword evidence="4" id="KW-1185">Reference proteome</keyword>
<evidence type="ECO:0000256" key="2">
    <source>
        <dbReference type="SAM" id="SignalP"/>
    </source>
</evidence>
<feature type="region of interest" description="Disordered" evidence="1">
    <location>
        <begin position="63"/>
        <end position="124"/>
    </location>
</feature>
<protein>
    <submittedName>
        <fullName evidence="3">YhcN/YlaJ family sporulation lipoprotein</fullName>
    </submittedName>
</protein>
<dbReference type="InterPro" id="IPR014247">
    <property type="entry name" value="Spore_lipoprot_YhcN/YlaJ"/>
</dbReference>
<evidence type="ECO:0000313" key="3">
    <source>
        <dbReference type="EMBL" id="MFD2670548.1"/>
    </source>
</evidence>
<dbReference type="Pfam" id="PF09580">
    <property type="entry name" value="Spore_YhcN_YlaJ"/>
    <property type="match status" value="1"/>
</dbReference>
<evidence type="ECO:0000256" key="1">
    <source>
        <dbReference type="SAM" id="MobiDB-lite"/>
    </source>
</evidence>
<accession>A0ABW5R6B8</accession>
<gene>
    <name evidence="3" type="ORF">ACFSUC_02860</name>
</gene>
<feature type="compositionally biased region" description="Polar residues" evidence="1">
    <location>
        <begin position="67"/>
        <end position="77"/>
    </location>
</feature>
<dbReference type="NCBIfam" id="TIGR02898">
    <property type="entry name" value="spore_YhcN_YlaJ"/>
    <property type="match status" value="1"/>
</dbReference>
<reference evidence="4" key="1">
    <citation type="journal article" date="2019" name="Int. J. Syst. Evol. Microbiol.">
        <title>The Global Catalogue of Microorganisms (GCM) 10K type strain sequencing project: providing services to taxonomists for standard genome sequencing and annotation.</title>
        <authorList>
            <consortium name="The Broad Institute Genomics Platform"/>
            <consortium name="The Broad Institute Genome Sequencing Center for Infectious Disease"/>
            <person name="Wu L."/>
            <person name="Ma J."/>
        </authorList>
    </citation>
    <scope>NUCLEOTIDE SEQUENCE [LARGE SCALE GENOMIC DNA]</scope>
    <source>
        <strain evidence="4">KCTC 33676</strain>
    </source>
</reference>